<dbReference type="InterPro" id="IPR037523">
    <property type="entry name" value="VOC_core"/>
</dbReference>
<dbReference type="InterPro" id="IPR051332">
    <property type="entry name" value="Fosfomycin_Res_Enzymes"/>
</dbReference>
<name>A0ABS5L094_9ACTN</name>
<keyword evidence="3" id="KW-1185">Reference proteome</keyword>
<sequence length="140" mass="15337">MPPTGFHHVELWVADLALVEPSWSWLLGELGWELYQNWPAGRSWRIGDMYLVVEQSSAVRPGLPYDRLRAGLNHLAVHAPDRGTVDRIQAAGPANGWQHLFADSYPHAGGAEHYAAYLADTAGFEVEVVAPAERGPDLAG</sequence>
<dbReference type="PANTHER" id="PTHR36113:SF6">
    <property type="entry name" value="FOSFOMYCIN RESISTANCE PROTEIN FOSX"/>
    <property type="match status" value="1"/>
</dbReference>
<dbReference type="PANTHER" id="PTHR36113">
    <property type="entry name" value="LYASE, PUTATIVE-RELATED-RELATED"/>
    <property type="match status" value="1"/>
</dbReference>
<dbReference type="Pfam" id="PF13669">
    <property type="entry name" value="Glyoxalase_4"/>
    <property type="match status" value="1"/>
</dbReference>
<comment type="caution">
    <text evidence="2">The sequence shown here is derived from an EMBL/GenBank/DDBJ whole genome shotgun (WGS) entry which is preliminary data.</text>
</comment>
<evidence type="ECO:0000313" key="3">
    <source>
        <dbReference type="Proteomes" id="UP000730482"/>
    </source>
</evidence>
<evidence type="ECO:0000313" key="2">
    <source>
        <dbReference type="EMBL" id="MBS2551723.1"/>
    </source>
</evidence>
<evidence type="ECO:0000259" key="1">
    <source>
        <dbReference type="PROSITE" id="PS51819"/>
    </source>
</evidence>
<dbReference type="SUPFAM" id="SSF54593">
    <property type="entry name" value="Glyoxalase/Bleomycin resistance protein/Dihydroxybiphenyl dioxygenase"/>
    <property type="match status" value="1"/>
</dbReference>
<protein>
    <submittedName>
        <fullName evidence="2">VOC family protein</fullName>
    </submittedName>
</protein>
<reference evidence="2 3" key="1">
    <citation type="submission" date="2020-02" db="EMBL/GenBank/DDBJ databases">
        <title>Acidophilic actinobacteria isolated from forest soil.</title>
        <authorList>
            <person name="Golinska P."/>
        </authorList>
    </citation>
    <scope>NUCLEOTIDE SEQUENCE [LARGE SCALE GENOMIC DNA]</scope>
    <source>
        <strain evidence="2 3">NL8</strain>
    </source>
</reference>
<accession>A0ABS5L094</accession>
<dbReference type="PROSITE" id="PS51819">
    <property type="entry name" value="VOC"/>
    <property type="match status" value="1"/>
</dbReference>
<dbReference type="EMBL" id="JAAFYZ010000152">
    <property type="protein sequence ID" value="MBS2551723.1"/>
    <property type="molecule type" value="Genomic_DNA"/>
</dbReference>
<dbReference type="Proteomes" id="UP000730482">
    <property type="component" value="Unassembled WGS sequence"/>
</dbReference>
<proteinExistence type="predicted"/>
<feature type="domain" description="VOC" evidence="1">
    <location>
        <begin position="5"/>
        <end position="131"/>
    </location>
</feature>
<dbReference type="InterPro" id="IPR029068">
    <property type="entry name" value="Glyas_Bleomycin-R_OHBP_Dase"/>
</dbReference>
<organism evidence="2 3">
    <name type="scientific">Catenulispora pinistramenti</name>
    <dbReference type="NCBI Taxonomy" id="2705254"/>
    <lineage>
        <taxon>Bacteria</taxon>
        <taxon>Bacillati</taxon>
        <taxon>Actinomycetota</taxon>
        <taxon>Actinomycetes</taxon>
        <taxon>Catenulisporales</taxon>
        <taxon>Catenulisporaceae</taxon>
        <taxon>Catenulispora</taxon>
    </lineage>
</organism>
<dbReference type="Gene3D" id="3.10.180.10">
    <property type="entry name" value="2,3-Dihydroxybiphenyl 1,2-Dioxygenase, domain 1"/>
    <property type="match status" value="1"/>
</dbReference>
<dbReference type="RefSeq" id="WP_212016622.1">
    <property type="nucleotide sequence ID" value="NZ_JAAFYZ010000152.1"/>
</dbReference>
<gene>
    <name evidence="2" type="ORF">KGQ19_33135</name>
</gene>